<gene>
    <name evidence="2" type="ORF">M407DRAFT_24507</name>
</gene>
<protein>
    <submittedName>
        <fullName evidence="2">Uncharacterized protein</fullName>
    </submittedName>
</protein>
<organism evidence="2 3">
    <name type="scientific">Tulasnella calospora MUT 4182</name>
    <dbReference type="NCBI Taxonomy" id="1051891"/>
    <lineage>
        <taxon>Eukaryota</taxon>
        <taxon>Fungi</taxon>
        <taxon>Dikarya</taxon>
        <taxon>Basidiomycota</taxon>
        <taxon>Agaricomycotina</taxon>
        <taxon>Agaricomycetes</taxon>
        <taxon>Cantharellales</taxon>
        <taxon>Tulasnellaceae</taxon>
        <taxon>Tulasnella</taxon>
    </lineage>
</organism>
<evidence type="ECO:0000256" key="1">
    <source>
        <dbReference type="SAM" id="MobiDB-lite"/>
    </source>
</evidence>
<dbReference type="AlphaFoldDB" id="A0A0C3QJ80"/>
<reference evidence="3" key="2">
    <citation type="submission" date="2015-01" db="EMBL/GenBank/DDBJ databases">
        <title>Evolutionary Origins and Diversification of the Mycorrhizal Mutualists.</title>
        <authorList>
            <consortium name="DOE Joint Genome Institute"/>
            <consortium name="Mycorrhizal Genomics Consortium"/>
            <person name="Kohler A."/>
            <person name="Kuo A."/>
            <person name="Nagy L.G."/>
            <person name="Floudas D."/>
            <person name="Copeland A."/>
            <person name="Barry K.W."/>
            <person name="Cichocki N."/>
            <person name="Veneault-Fourrey C."/>
            <person name="LaButti K."/>
            <person name="Lindquist E.A."/>
            <person name="Lipzen A."/>
            <person name="Lundell T."/>
            <person name="Morin E."/>
            <person name="Murat C."/>
            <person name="Riley R."/>
            <person name="Ohm R."/>
            <person name="Sun H."/>
            <person name="Tunlid A."/>
            <person name="Henrissat B."/>
            <person name="Grigoriev I.V."/>
            <person name="Hibbett D.S."/>
            <person name="Martin F."/>
        </authorList>
    </citation>
    <scope>NUCLEOTIDE SEQUENCE [LARGE SCALE GENOMIC DNA]</scope>
    <source>
        <strain evidence="3">MUT 4182</strain>
    </source>
</reference>
<reference evidence="2 3" key="1">
    <citation type="submission" date="2014-04" db="EMBL/GenBank/DDBJ databases">
        <authorList>
            <consortium name="DOE Joint Genome Institute"/>
            <person name="Kuo A."/>
            <person name="Girlanda M."/>
            <person name="Perotto S."/>
            <person name="Kohler A."/>
            <person name="Nagy L.G."/>
            <person name="Floudas D."/>
            <person name="Copeland A."/>
            <person name="Barry K.W."/>
            <person name="Cichocki N."/>
            <person name="Veneault-Fourrey C."/>
            <person name="LaButti K."/>
            <person name="Lindquist E.A."/>
            <person name="Lipzen A."/>
            <person name="Lundell T."/>
            <person name="Morin E."/>
            <person name="Murat C."/>
            <person name="Sun H."/>
            <person name="Tunlid A."/>
            <person name="Henrissat B."/>
            <person name="Grigoriev I.V."/>
            <person name="Hibbett D.S."/>
            <person name="Martin F."/>
            <person name="Nordberg H.P."/>
            <person name="Cantor M.N."/>
            <person name="Hua S.X."/>
        </authorList>
    </citation>
    <scope>NUCLEOTIDE SEQUENCE [LARGE SCALE GENOMIC DNA]</scope>
    <source>
        <strain evidence="2 3">MUT 4182</strain>
    </source>
</reference>
<feature type="region of interest" description="Disordered" evidence="1">
    <location>
        <begin position="111"/>
        <end position="136"/>
    </location>
</feature>
<evidence type="ECO:0000313" key="3">
    <source>
        <dbReference type="Proteomes" id="UP000054248"/>
    </source>
</evidence>
<keyword evidence="3" id="KW-1185">Reference proteome</keyword>
<proteinExistence type="predicted"/>
<dbReference type="Proteomes" id="UP000054248">
    <property type="component" value="Unassembled WGS sequence"/>
</dbReference>
<sequence length="183" mass="20058">MSVVSLLKLSRDQLLARAGRVPFNKIDSWRVTVGIRVAKRDKDPVSAAVVDYFSSCLRAEALFGGGSLSPDAENRLRLYFGSLLDAHLVDDAATALDKQLKKELNRLKSKEAMRARRATESADARNARLDANRASKKESRRAAAAAALASTVHSDSTYDACWPQIISKDLLERCCEDYAAATN</sequence>
<dbReference type="EMBL" id="KN823028">
    <property type="protein sequence ID" value="KIO26174.1"/>
    <property type="molecule type" value="Genomic_DNA"/>
</dbReference>
<evidence type="ECO:0000313" key="2">
    <source>
        <dbReference type="EMBL" id="KIO26174.1"/>
    </source>
</evidence>
<dbReference type="OrthoDB" id="3265458at2759"/>
<name>A0A0C3QJ80_9AGAM</name>
<dbReference type="HOGENOM" id="CLU_1653440_0_0_1"/>
<accession>A0A0C3QJ80</accession>